<comment type="caution">
    <text evidence="1">The sequence shown here is derived from an EMBL/GenBank/DDBJ whole genome shotgun (WGS) entry which is preliminary data.</text>
</comment>
<organism evidence="1 2">
    <name type="scientific">Protopolystoma xenopodis</name>
    <dbReference type="NCBI Taxonomy" id="117903"/>
    <lineage>
        <taxon>Eukaryota</taxon>
        <taxon>Metazoa</taxon>
        <taxon>Spiralia</taxon>
        <taxon>Lophotrochozoa</taxon>
        <taxon>Platyhelminthes</taxon>
        <taxon>Monogenea</taxon>
        <taxon>Polyopisthocotylea</taxon>
        <taxon>Polystomatidea</taxon>
        <taxon>Polystomatidae</taxon>
        <taxon>Protopolystoma</taxon>
    </lineage>
</organism>
<name>A0A3S5FDK7_9PLAT</name>
<dbReference type="Proteomes" id="UP000784294">
    <property type="component" value="Unassembled WGS sequence"/>
</dbReference>
<dbReference type="AlphaFoldDB" id="A0A3S5FDK7"/>
<proteinExistence type="predicted"/>
<sequence>MFGTGSSVEDNNLCGGELSGRLLPPSDDFDPGEAMTGSLQCPQHRRYHHPIVTMDDCLLQAPITNLSSHISGGCSASLFPNSPGGEPPIQALDLPCPGVNGRPGICQGGQLSLCRGARNNWNQFADGREEMSLPTSPAVGVDIRPPGFWFANRFHGPS</sequence>
<keyword evidence="2" id="KW-1185">Reference proteome</keyword>
<evidence type="ECO:0000313" key="1">
    <source>
        <dbReference type="EMBL" id="VEL19454.1"/>
    </source>
</evidence>
<evidence type="ECO:0000313" key="2">
    <source>
        <dbReference type="Proteomes" id="UP000784294"/>
    </source>
</evidence>
<dbReference type="EMBL" id="CAAALY010041626">
    <property type="protein sequence ID" value="VEL19454.1"/>
    <property type="molecule type" value="Genomic_DNA"/>
</dbReference>
<gene>
    <name evidence="1" type="ORF">PXEA_LOCUS12894</name>
</gene>
<protein>
    <submittedName>
        <fullName evidence="1">Uncharacterized protein</fullName>
    </submittedName>
</protein>
<accession>A0A3S5FDK7</accession>
<reference evidence="1" key="1">
    <citation type="submission" date="2018-11" db="EMBL/GenBank/DDBJ databases">
        <authorList>
            <consortium name="Pathogen Informatics"/>
        </authorList>
    </citation>
    <scope>NUCLEOTIDE SEQUENCE</scope>
</reference>